<feature type="transmembrane region" description="Helical" evidence="5">
    <location>
        <begin position="445"/>
        <end position="469"/>
    </location>
</feature>
<keyword evidence="4 5" id="KW-0472">Membrane</keyword>
<accession>A0ABZ0WAC0</accession>
<feature type="transmembrane region" description="Helical" evidence="5">
    <location>
        <begin position="140"/>
        <end position="158"/>
    </location>
</feature>
<organism evidence="6 7">
    <name type="scientific">Niabella yanshanensis</name>
    <dbReference type="NCBI Taxonomy" id="577386"/>
    <lineage>
        <taxon>Bacteria</taxon>
        <taxon>Pseudomonadati</taxon>
        <taxon>Bacteroidota</taxon>
        <taxon>Chitinophagia</taxon>
        <taxon>Chitinophagales</taxon>
        <taxon>Chitinophagaceae</taxon>
        <taxon>Niabella</taxon>
    </lineage>
</organism>
<keyword evidence="2 5" id="KW-0812">Transmembrane</keyword>
<dbReference type="PANTHER" id="PTHR11785">
    <property type="entry name" value="AMINO ACID TRANSPORTER"/>
    <property type="match status" value="1"/>
</dbReference>
<comment type="subcellular location">
    <subcellularLocation>
        <location evidence="1">Membrane</location>
        <topology evidence="1">Multi-pass membrane protein</topology>
    </subcellularLocation>
</comment>
<dbReference type="Proteomes" id="UP001325680">
    <property type="component" value="Chromosome"/>
</dbReference>
<feature type="transmembrane region" description="Helical" evidence="5">
    <location>
        <begin position="231"/>
        <end position="252"/>
    </location>
</feature>
<evidence type="ECO:0000313" key="6">
    <source>
        <dbReference type="EMBL" id="WQD40222.1"/>
    </source>
</evidence>
<feature type="transmembrane region" description="Helical" evidence="5">
    <location>
        <begin position="475"/>
        <end position="491"/>
    </location>
</feature>
<evidence type="ECO:0000256" key="1">
    <source>
        <dbReference type="ARBA" id="ARBA00004141"/>
    </source>
</evidence>
<feature type="transmembrane region" description="Helical" evidence="5">
    <location>
        <begin position="170"/>
        <end position="191"/>
    </location>
</feature>
<feature type="transmembrane region" description="Helical" evidence="5">
    <location>
        <begin position="340"/>
        <end position="366"/>
    </location>
</feature>
<dbReference type="EMBL" id="CP139960">
    <property type="protein sequence ID" value="WQD40222.1"/>
    <property type="molecule type" value="Genomic_DNA"/>
</dbReference>
<feature type="transmembrane region" description="Helical" evidence="5">
    <location>
        <begin position="44"/>
        <end position="66"/>
    </location>
</feature>
<evidence type="ECO:0000256" key="5">
    <source>
        <dbReference type="SAM" id="Phobius"/>
    </source>
</evidence>
<keyword evidence="3 5" id="KW-1133">Transmembrane helix</keyword>
<proteinExistence type="predicted"/>
<feature type="transmembrane region" description="Helical" evidence="5">
    <location>
        <begin position="273"/>
        <end position="294"/>
    </location>
</feature>
<protein>
    <submittedName>
        <fullName evidence="6">Amino acid permease</fullName>
    </submittedName>
</protein>
<evidence type="ECO:0000256" key="3">
    <source>
        <dbReference type="ARBA" id="ARBA00022989"/>
    </source>
</evidence>
<dbReference type="Pfam" id="PF13520">
    <property type="entry name" value="AA_permease_2"/>
    <property type="match status" value="1"/>
</dbReference>
<feature type="transmembrane region" description="Helical" evidence="5">
    <location>
        <begin position="413"/>
        <end position="433"/>
    </location>
</feature>
<name>A0ABZ0WAC0_9BACT</name>
<dbReference type="Gene3D" id="1.20.1740.10">
    <property type="entry name" value="Amino acid/polyamine transporter I"/>
    <property type="match status" value="1"/>
</dbReference>
<gene>
    <name evidence="6" type="ORF">U0035_08700</name>
</gene>
<feature type="transmembrane region" description="Helical" evidence="5">
    <location>
        <begin position="87"/>
        <end position="120"/>
    </location>
</feature>
<dbReference type="RefSeq" id="WP_211316347.1">
    <property type="nucleotide sequence ID" value="NZ_CP139960.1"/>
</dbReference>
<reference evidence="6 7" key="1">
    <citation type="submission" date="2023-12" db="EMBL/GenBank/DDBJ databases">
        <title>Genome sequencing and assembly of bacterial species from a model synthetic community.</title>
        <authorList>
            <person name="Hogle S.L."/>
        </authorList>
    </citation>
    <scope>NUCLEOTIDE SEQUENCE [LARGE SCALE GENOMIC DNA]</scope>
    <source>
        <strain evidence="6 7">HAMBI_3031</strain>
    </source>
</reference>
<dbReference type="PANTHER" id="PTHR11785:SF512">
    <property type="entry name" value="SOBREMESA, ISOFORM B"/>
    <property type="match status" value="1"/>
</dbReference>
<evidence type="ECO:0000256" key="4">
    <source>
        <dbReference type="ARBA" id="ARBA00023136"/>
    </source>
</evidence>
<dbReference type="PIRSF" id="PIRSF006060">
    <property type="entry name" value="AA_transporter"/>
    <property type="match status" value="1"/>
</dbReference>
<keyword evidence="7" id="KW-1185">Reference proteome</keyword>
<evidence type="ECO:0000313" key="7">
    <source>
        <dbReference type="Proteomes" id="UP001325680"/>
    </source>
</evidence>
<dbReference type="InterPro" id="IPR002293">
    <property type="entry name" value="AA/rel_permease1"/>
</dbReference>
<feature type="transmembrane region" description="Helical" evidence="5">
    <location>
        <begin position="386"/>
        <end position="407"/>
    </location>
</feature>
<feature type="transmembrane region" description="Helical" evidence="5">
    <location>
        <begin position="12"/>
        <end position="32"/>
    </location>
</feature>
<dbReference type="InterPro" id="IPR050598">
    <property type="entry name" value="AminoAcid_Transporter"/>
</dbReference>
<sequence>MSAEKFKQSLSLFDGTMIVAGSMIGSGIFIVSADMTRSVGSSGWLIALWIITGLMTVFAAVTYGELSSMFPKAGGQYVYLKEAYNPFTGFLYGWSFFSVIQTGTIAAVGVAFSKFAGYFIPALTLADENIIFQAGWFKLYPAQLVSIALIIFLTYVNTRGVKEGKVIQSVFTVVKLFSLFGLMLFGFLLAAKADIWNNNWSNAFDFKFTEAVKDETGNQIGWSLFKEPSSIFLAIGLISSAMVGSVFSSVAWENVTFIAGEIKNPKKNVGLSLFLGTLIVIIIYVLTNVMYTAVLPLTPAASAGAAAYATEVSDPNIAFAVQDRVATAASTNIFGTYGTAIIAIMIMISTFGCNNGLVLTGARVFYTMAQDKLFLPQAAGLNKNAVPAWGLWAQCIWASLLCLSGKYGLLLDYVVFITLIFYILTILAVFRLRKTRPDAERPYKAFGYPFIPIVYILMAGTMALGLLFYKPTTSLFGLVIVAIGIPIYYVFMSRNKAVE</sequence>
<evidence type="ECO:0000256" key="2">
    <source>
        <dbReference type="ARBA" id="ARBA00022692"/>
    </source>
</evidence>